<dbReference type="PANTHER" id="PTHR32060:SF30">
    <property type="entry name" value="CARBOXY-TERMINAL PROCESSING PROTEASE CTPA"/>
    <property type="match status" value="1"/>
</dbReference>
<dbReference type="Proteomes" id="UP000177960">
    <property type="component" value="Unassembled WGS sequence"/>
</dbReference>
<dbReference type="InterPro" id="IPR004447">
    <property type="entry name" value="Peptidase_S41A"/>
</dbReference>
<dbReference type="AlphaFoldDB" id="A0A1G1ZGB4"/>
<accession>A0A1G1ZGB4</accession>
<dbReference type="GO" id="GO:0007165">
    <property type="term" value="P:signal transduction"/>
    <property type="evidence" value="ECO:0007669"/>
    <property type="project" value="TreeGrafter"/>
</dbReference>
<gene>
    <name evidence="5" type="ORF">A3B92_03740</name>
</gene>
<dbReference type="InterPro" id="IPR029045">
    <property type="entry name" value="ClpP/crotonase-like_dom_sf"/>
</dbReference>
<keyword evidence="3" id="KW-0720">Serine protease</keyword>
<evidence type="ECO:0000256" key="1">
    <source>
        <dbReference type="ARBA" id="ARBA00022670"/>
    </source>
</evidence>
<protein>
    <recommendedName>
        <fullName evidence="4">Tail specific protease domain-containing protein</fullName>
    </recommendedName>
</protein>
<dbReference type="GO" id="GO:0030288">
    <property type="term" value="C:outer membrane-bounded periplasmic space"/>
    <property type="evidence" value="ECO:0007669"/>
    <property type="project" value="TreeGrafter"/>
</dbReference>
<evidence type="ECO:0000313" key="6">
    <source>
        <dbReference type="Proteomes" id="UP000177960"/>
    </source>
</evidence>
<dbReference type="STRING" id="1798404.A3B92_03740"/>
<dbReference type="PANTHER" id="PTHR32060">
    <property type="entry name" value="TAIL-SPECIFIC PROTEASE"/>
    <property type="match status" value="1"/>
</dbReference>
<sequence length="413" mass="46296">MKRRSATVFLIMIILTLIPRVFIYAEKSPDNKEKIEKAVNVFRKVLEHINEDFIEKPDDIEKCGYKIINGGMKLCPGDTHSYLVGPPEQRRVAEDFDGRFSGPGFEFNLKQTNDGRQFVIISTSTYAREAGFAIGDILVGISTAAPFSEPILFEGKLKNEATDLLRGNTGTEIAIIVKRDDVFKNIIIKRVVIEIETIFDFRKVRQHLGYIAISEFGANTTNEFNKAVSELQTLDSENSKKMKALILDLRNNRGGYLDNCLDVFGLLSNNSEVPLYLIGRNGIPEPKFSNVYNRGKYADLKIVVIVNKESASGSEILAGLLKEDGAPIIGERTFGKGSVQIYYYNLPNGVGLHLTTQKYYLTKNMLAVDGKGINPTIEIKNRELKYGEEKLPEAEDIQLQKAIEVAEELIKTK</sequence>
<dbReference type="Gene3D" id="3.30.750.44">
    <property type="match status" value="1"/>
</dbReference>
<feature type="domain" description="Tail specific protease" evidence="4">
    <location>
        <begin position="181"/>
        <end position="380"/>
    </location>
</feature>
<evidence type="ECO:0000256" key="3">
    <source>
        <dbReference type="ARBA" id="ARBA00022825"/>
    </source>
</evidence>
<dbReference type="InterPro" id="IPR036034">
    <property type="entry name" value="PDZ_sf"/>
</dbReference>
<keyword evidence="2" id="KW-0378">Hydrolase</keyword>
<keyword evidence="1" id="KW-0645">Protease</keyword>
<dbReference type="GO" id="GO:0004175">
    <property type="term" value="F:endopeptidase activity"/>
    <property type="evidence" value="ECO:0007669"/>
    <property type="project" value="TreeGrafter"/>
</dbReference>
<organism evidence="5 6">
    <name type="scientific">Candidatus Harrisonbacteria bacterium RIFCSPHIGHO2_02_FULL_42_16</name>
    <dbReference type="NCBI Taxonomy" id="1798404"/>
    <lineage>
        <taxon>Bacteria</taxon>
        <taxon>Candidatus Harrisoniibacteriota</taxon>
    </lineage>
</organism>
<dbReference type="Gene3D" id="2.30.42.10">
    <property type="match status" value="1"/>
</dbReference>
<evidence type="ECO:0000256" key="2">
    <source>
        <dbReference type="ARBA" id="ARBA00022801"/>
    </source>
</evidence>
<evidence type="ECO:0000313" key="5">
    <source>
        <dbReference type="EMBL" id="OGY63186.1"/>
    </source>
</evidence>
<proteinExistence type="predicted"/>
<comment type="caution">
    <text evidence="5">The sequence shown here is derived from an EMBL/GenBank/DDBJ whole genome shotgun (WGS) entry which is preliminary data.</text>
</comment>
<name>A0A1G1ZGB4_9BACT</name>
<dbReference type="InterPro" id="IPR005151">
    <property type="entry name" value="Tail-specific_protease"/>
</dbReference>
<evidence type="ECO:0000259" key="4">
    <source>
        <dbReference type="SMART" id="SM00245"/>
    </source>
</evidence>
<dbReference type="Pfam" id="PF03572">
    <property type="entry name" value="Peptidase_S41"/>
    <property type="match status" value="1"/>
</dbReference>
<dbReference type="SMART" id="SM00245">
    <property type="entry name" value="TSPc"/>
    <property type="match status" value="1"/>
</dbReference>
<dbReference type="Gene3D" id="3.90.226.10">
    <property type="entry name" value="2-enoyl-CoA Hydratase, Chain A, domain 1"/>
    <property type="match status" value="1"/>
</dbReference>
<dbReference type="CDD" id="cd07560">
    <property type="entry name" value="Peptidase_S41_CPP"/>
    <property type="match status" value="1"/>
</dbReference>
<reference evidence="5 6" key="1">
    <citation type="journal article" date="2016" name="Nat. Commun.">
        <title>Thousands of microbial genomes shed light on interconnected biogeochemical processes in an aquifer system.</title>
        <authorList>
            <person name="Anantharaman K."/>
            <person name="Brown C.T."/>
            <person name="Hug L.A."/>
            <person name="Sharon I."/>
            <person name="Castelle C.J."/>
            <person name="Probst A.J."/>
            <person name="Thomas B.C."/>
            <person name="Singh A."/>
            <person name="Wilkins M.J."/>
            <person name="Karaoz U."/>
            <person name="Brodie E.L."/>
            <person name="Williams K.H."/>
            <person name="Hubbard S.S."/>
            <person name="Banfield J.F."/>
        </authorList>
    </citation>
    <scope>NUCLEOTIDE SEQUENCE [LARGE SCALE GENOMIC DNA]</scope>
</reference>
<dbReference type="SUPFAM" id="SSF52096">
    <property type="entry name" value="ClpP/crotonase"/>
    <property type="match status" value="1"/>
</dbReference>
<dbReference type="EMBL" id="MHJG01000025">
    <property type="protein sequence ID" value="OGY63186.1"/>
    <property type="molecule type" value="Genomic_DNA"/>
</dbReference>
<dbReference type="GO" id="GO:0008236">
    <property type="term" value="F:serine-type peptidase activity"/>
    <property type="evidence" value="ECO:0007669"/>
    <property type="project" value="UniProtKB-KW"/>
</dbReference>
<dbReference type="GO" id="GO:0006508">
    <property type="term" value="P:proteolysis"/>
    <property type="evidence" value="ECO:0007669"/>
    <property type="project" value="UniProtKB-KW"/>
</dbReference>